<dbReference type="Pfam" id="PF01192">
    <property type="entry name" value="RNA_pol_Rpb6"/>
    <property type="match status" value="1"/>
</dbReference>
<comment type="catalytic activity">
    <reaction evidence="8">
        <text>RNA(n) + a ribonucleoside 5'-triphosphate = RNA(n+1) + diphosphate</text>
        <dbReference type="Rhea" id="RHEA:21248"/>
        <dbReference type="Rhea" id="RHEA-COMP:14527"/>
        <dbReference type="Rhea" id="RHEA-COMP:17342"/>
        <dbReference type="ChEBI" id="CHEBI:33019"/>
        <dbReference type="ChEBI" id="CHEBI:61557"/>
        <dbReference type="ChEBI" id="CHEBI:140395"/>
        <dbReference type="EC" id="2.7.7.6"/>
    </reaction>
</comment>
<dbReference type="EC" id="2.7.7.6" evidence="2"/>
<dbReference type="AlphaFoldDB" id="A0A143PRZ9"/>
<dbReference type="InterPro" id="IPR036161">
    <property type="entry name" value="RPB6/omega-like_sf"/>
</dbReference>
<evidence type="ECO:0000256" key="6">
    <source>
        <dbReference type="ARBA" id="ARBA00029924"/>
    </source>
</evidence>
<evidence type="ECO:0000256" key="7">
    <source>
        <dbReference type="ARBA" id="ARBA00030998"/>
    </source>
</evidence>
<dbReference type="GO" id="GO:0006351">
    <property type="term" value="P:DNA-templated transcription"/>
    <property type="evidence" value="ECO:0007669"/>
    <property type="project" value="InterPro"/>
</dbReference>
<evidence type="ECO:0000313" key="10">
    <source>
        <dbReference type="Proteomes" id="UP000076079"/>
    </source>
</evidence>
<dbReference type="SUPFAM" id="SSF63562">
    <property type="entry name" value="RPB6/omega subunit-like"/>
    <property type="match status" value="1"/>
</dbReference>
<proteinExistence type="inferred from homology"/>
<name>A0A143PRZ9_LUTPR</name>
<dbReference type="OrthoDB" id="9796300at2"/>
<reference evidence="10" key="2">
    <citation type="submission" date="2016-04" db="EMBL/GenBank/DDBJ databases">
        <title>First Complete Genome Sequence of a Subdivision 6 Acidobacterium.</title>
        <authorList>
            <person name="Huang S."/>
            <person name="Vieira S."/>
            <person name="Bunk B."/>
            <person name="Riedel T."/>
            <person name="Sproeer C."/>
            <person name="Overmann J."/>
        </authorList>
    </citation>
    <scope>NUCLEOTIDE SEQUENCE [LARGE SCALE GENOMIC DNA]</scope>
    <source>
        <strain evidence="10">DSM 100886 HEG_-6_39</strain>
    </source>
</reference>
<evidence type="ECO:0000256" key="3">
    <source>
        <dbReference type="ARBA" id="ARBA00013725"/>
    </source>
</evidence>
<evidence type="ECO:0000256" key="1">
    <source>
        <dbReference type="ARBA" id="ARBA00006711"/>
    </source>
</evidence>
<dbReference type="STRING" id="1855912.LuPra_03832"/>
<dbReference type="Gene3D" id="3.90.940.10">
    <property type="match status" value="1"/>
</dbReference>
<evidence type="ECO:0000256" key="4">
    <source>
        <dbReference type="ARBA" id="ARBA00022478"/>
    </source>
</evidence>
<dbReference type="GO" id="GO:0000428">
    <property type="term" value="C:DNA-directed RNA polymerase complex"/>
    <property type="evidence" value="ECO:0007669"/>
    <property type="project" value="UniProtKB-KW"/>
</dbReference>
<dbReference type="KEGG" id="abac:LuPra_03832"/>
<dbReference type="RefSeq" id="WP_110172216.1">
    <property type="nucleotide sequence ID" value="NZ_CP015136.1"/>
</dbReference>
<dbReference type="EMBL" id="CP015136">
    <property type="protein sequence ID" value="AMY10594.1"/>
    <property type="molecule type" value="Genomic_DNA"/>
</dbReference>
<accession>A0A143PRZ9</accession>
<keyword evidence="5" id="KW-0804">Transcription</keyword>
<keyword evidence="4 9" id="KW-0240">DNA-directed RNA polymerase</keyword>
<dbReference type="GO" id="GO:0003677">
    <property type="term" value="F:DNA binding"/>
    <property type="evidence" value="ECO:0007669"/>
    <property type="project" value="InterPro"/>
</dbReference>
<evidence type="ECO:0000313" key="9">
    <source>
        <dbReference type="EMBL" id="AMY10594.1"/>
    </source>
</evidence>
<evidence type="ECO:0000256" key="5">
    <source>
        <dbReference type="ARBA" id="ARBA00023163"/>
    </source>
</evidence>
<gene>
    <name evidence="9" type="ORF">LuPra_03832</name>
</gene>
<organism evidence="9 10">
    <name type="scientific">Luteitalea pratensis</name>
    <dbReference type="NCBI Taxonomy" id="1855912"/>
    <lineage>
        <taxon>Bacteria</taxon>
        <taxon>Pseudomonadati</taxon>
        <taxon>Acidobacteriota</taxon>
        <taxon>Vicinamibacteria</taxon>
        <taxon>Vicinamibacterales</taxon>
        <taxon>Vicinamibacteraceae</taxon>
        <taxon>Luteitalea</taxon>
    </lineage>
</organism>
<comment type="similarity">
    <text evidence="1">Belongs to the RNA polymerase subunit omega family.</text>
</comment>
<dbReference type="GO" id="GO:0003899">
    <property type="term" value="F:DNA-directed RNA polymerase activity"/>
    <property type="evidence" value="ECO:0007669"/>
    <property type="project" value="UniProtKB-EC"/>
</dbReference>
<dbReference type="InterPro" id="IPR006110">
    <property type="entry name" value="Pol_omega/Rpo6/RPB6"/>
</dbReference>
<evidence type="ECO:0000256" key="2">
    <source>
        <dbReference type="ARBA" id="ARBA00012418"/>
    </source>
</evidence>
<dbReference type="Proteomes" id="UP000076079">
    <property type="component" value="Chromosome"/>
</dbReference>
<sequence>MVDRSTLPNAFEFVVVASARAKQLLQGCVPKVDPSGKPARTAQREVIEGYVQPVYDDEPAIDPQARPFA</sequence>
<keyword evidence="10" id="KW-1185">Reference proteome</keyword>
<reference evidence="9 10" key="1">
    <citation type="journal article" date="2016" name="Genome Announc.">
        <title>First Complete Genome Sequence of a Subdivision 6 Acidobacterium Strain.</title>
        <authorList>
            <person name="Huang S."/>
            <person name="Vieira S."/>
            <person name="Bunk B."/>
            <person name="Riedel T."/>
            <person name="Sproer C."/>
            <person name="Overmann J."/>
        </authorList>
    </citation>
    <scope>NUCLEOTIDE SEQUENCE [LARGE SCALE GENOMIC DNA]</scope>
    <source>
        <strain evidence="10">DSM 100886 HEG_-6_39</strain>
    </source>
</reference>
<evidence type="ECO:0000256" key="8">
    <source>
        <dbReference type="ARBA" id="ARBA00048552"/>
    </source>
</evidence>
<protein>
    <recommendedName>
        <fullName evidence="3">DNA-directed RNA polymerase subunit omega</fullName>
        <ecNumber evidence="2">2.7.7.6</ecNumber>
    </recommendedName>
    <alternativeName>
        <fullName evidence="7">RNA polymerase omega subunit</fullName>
    </alternativeName>
    <alternativeName>
        <fullName evidence="6">Transcriptase subunit omega</fullName>
    </alternativeName>
</protein>